<keyword evidence="2" id="KW-1185">Reference proteome</keyword>
<protein>
    <submittedName>
        <fullName evidence="1">Uncharacterized protein</fullName>
    </submittedName>
</protein>
<dbReference type="EMBL" id="AGWL01000008">
    <property type="protein sequence ID" value="EKU94715.1"/>
    <property type="molecule type" value="Genomic_DNA"/>
</dbReference>
<proteinExistence type="predicted"/>
<evidence type="ECO:0000313" key="2">
    <source>
        <dbReference type="Proteomes" id="UP000009888"/>
    </source>
</evidence>
<dbReference type="InterPro" id="IPR036291">
    <property type="entry name" value="NAD(P)-bd_dom_sf"/>
</dbReference>
<dbReference type="PATRIC" id="fig|883066.3.peg.1724"/>
<dbReference type="HOGENOM" id="CLU_095972_0_0_11"/>
<accession>K9EZP2</accession>
<dbReference type="RefSeq" id="WP_007001867.1">
    <property type="nucleotide sequence ID" value="NZ_JH992956.1"/>
</dbReference>
<reference evidence="1 2" key="1">
    <citation type="submission" date="2012-09" db="EMBL/GenBank/DDBJ databases">
        <title>The Genome Sequence of Actinobaculum massiliae ACS-171-V-COL2.</title>
        <authorList>
            <consortium name="The Broad Institute Genome Sequencing Platform"/>
            <person name="Earl A."/>
            <person name="Ward D."/>
            <person name="Feldgarden M."/>
            <person name="Gevers D."/>
            <person name="Saerens B."/>
            <person name="Vaneechoutte M."/>
            <person name="Walker B."/>
            <person name="Young S.K."/>
            <person name="Zeng Q."/>
            <person name="Gargeya S."/>
            <person name="Fitzgerald M."/>
            <person name="Haas B."/>
            <person name="Abouelleil A."/>
            <person name="Alvarado L."/>
            <person name="Arachchi H.M."/>
            <person name="Berlin A."/>
            <person name="Chapman S.B."/>
            <person name="Goldberg J."/>
            <person name="Griggs A."/>
            <person name="Gujja S."/>
            <person name="Hansen M."/>
            <person name="Howarth C."/>
            <person name="Imamovic A."/>
            <person name="Larimer J."/>
            <person name="McCowen C."/>
            <person name="Montmayeur A."/>
            <person name="Murphy C."/>
            <person name="Neiman D."/>
            <person name="Pearson M."/>
            <person name="Priest M."/>
            <person name="Roberts A."/>
            <person name="Saif S."/>
            <person name="Shea T."/>
            <person name="Sisk P."/>
            <person name="Sykes S."/>
            <person name="Wortman J."/>
            <person name="Nusbaum C."/>
            <person name="Birren B."/>
        </authorList>
    </citation>
    <scope>NUCLEOTIDE SEQUENCE [LARGE SCALE GENOMIC DNA]</scope>
    <source>
        <strain evidence="2">ACS-171-V-Col2</strain>
    </source>
</reference>
<evidence type="ECO:0000313" key="1">
    <source>
        <dbReference type="EMBL" id="EKU94715.1"/>
    </source>
</evidence>
<dbReference type="STRING" id="202789.GCA_001457435_00441"/>
<comment type="caution">
    <text evidence="1">The sequence shown here is derived from an EMBL/GenBank/DDBJ whole genome shotgun (WGS) entry which is preliminary data.</text>
</comment>
<name>K9EZP2_9ACTO</name>
<sequence length="246" mass="26480">MAENLALAKGDISAELQGLWASASLSNKSQKLRLVREILTRAEENVGVRNAAVRPGAVREERKESEASTAVDSLFRQGLRPGMTVGVFGSRLASLLLAATLSERGAWCIYLGSSDTGWGAAARLGLELERTVVIPRIEAALSGRIASLAVDGFDVVVCGKELRLDRRAKKALSRRALDRGAVVIGEGWDTRETVSAYFVSAFGTAEGSGHIGDIYIDLESSARRNMRVCLDARGWHVIERLRAVGS</sequence>
<dbReference type="Proteomes" id="UP000009888">
    <property type="component" value="Unassembled WGS sequence"/>
</dbReference>
<organism evidence="1 2">
    <name type="scientific">Actinobaculum massiliense ACS-171-V-Col2</name>
    <dbReference type="NCBI Taxonomy" id="883066"/>
    <lineage>
        <taxon>Bacteria</taxon>
        <taxon>Bacillati</taxon>
        <taxon>Actinomycetota</taxon>
        <taxon>Actinomycetes</taxon>
        <taxon>Actinomycetales</taxon>
        <taxon>Actinomycetaceae</taxon>
        <taxon>Actinobaculum</taxon>
    </lineage>
</organism>
<gene>
    <name evidence="1" type="ORF">HMPREF9233_01662</name>
</gene>
<dbReference type="SUPFAM" id="SSF51735">
    <property type="entry name" value="NAD(P)-binding Rossmann-fold domains"/>
    <property type="match status" value="1"/>
</dbReference>
<dbReference type="AlphaFoldDB" id="K9EZP2"/>